<keyword evidence="1" id="KW-1133">Transmembrane helix</keyword>
<feature type="transmembrane region" description="Helical" evidence="1">
    <location>
        <begin position="102"/>
        <end position="124"/>
    </location>
</feature>
<dbReference type="Proteomes" id="UP000007880">
    <property type="component" value="Chromosome"/>
</dbReference>
<dbReference type="Pfam" id="PF19545">
    <property type="entry name" value="DUF6069"/>
    <property type="match status" value="1"/>
</dbReference>
<accession>I0I079</accession>
<protein>
    <submittedName>
        <fullName evidence="2">Uncharacterized protein</fullName>
    </submittedName>
</protein>
<feature type="transmembrane region" description="Helical" evidence="1">
    <location>
        <begin position="42"/>
        <end position="59"/>
    </location>
</feature>
<feature type="transmembrane region" description="Helical" evidence="1">
    <location>
        <begin position="5"/>
        <end position="22"/>
    </location>
</feature>
<dbReference type="InterPro" id="IPR045713">
    <property type="entry name" value="DUF6069"/>
</dbReference>
<evidence type="ECO:0000256" key="1">
    <source>
        <dbReference type="SAM" id="Phobius"/>
    </source>
</evidence>
<keyword evidence="3" id="KW-1185">Reference proteome</keyword>
<gene>
    <name evidence="2" type="ordered locus">CLDAP_06270</name>
</gene>
<evidence type="ECO:0000313" key="2">
    <source>
        <dbReference type="EMBL" id="BAL98666.1"/>
    </source>
</evidence>
<dbReference type="eggNOG" id="ENOG502ZU18">
    <property type="taxonomic scope" value="Bacteria"/>
</dbReference>
<sequence>MQAGGVAIVGSVIANLIVYWIGRMLAQPPADFQPLASPVPTIVYTVLFLAIATGVYAWINAKASDPVRMWTIVASVALILSLIPNVLLLINPAIMPIGTPNVPAVLVLMVMHVVAYGITMWAFIKWAHQQ</sequence>
<dbReference type="HOGENOM" id="CLU_1934148_0_0_0"/>
<dbReference type="KEGG" id="cap:CLDAP_06270"/>
<reference evidence="2 3" key="1">
    <citation type="submission" date="2012-02" db="EMBL/GenBank/DDBJ databases">
        <title>Complete genome sequence of Caldilinea aerophila DSM 14535 (= NBRC 102666).</title>
        <authorList>
            <person name="Oguchi A."/>
            <person name="Hosoyama A."/>
            <person name="Sekine M."/>
            <person name="Fukai R."/>
            <person name="Kato Y."/>
            <person name="Nakamura S."/>
            <person name="Hanada S."/>
            <person name="Yamazaki S."/>
            <person name="Fujita N."/>
        </authorList>
    </citation>
    <scope>NUCLEOTIDE SEQUENCE [LARGE SCALE GENOMIC DNA]</scope>
    <source>
        <strain evidence="3">DSM 14535 / JCM 11387 / NBRC 104270 / STL-6-O1</strain>
    </source>
</reference>
<keyword evidence="1" id="KW-0812">Transmembrane</keyword>
<name>I0I079_CALAS</name>
<keyword evidence="1" id="KW-0472">Membrane</keyword>
<feature type="transmembrane region" description="Helical" evidence="1">
    <location>
        <begin position="71"/>
        <end position="90"/>
    </location>
</feature>
<dbReference type="EMBL" id="AP012337">
    <property type="protein sequence ID" value="BAL98666.1"/>
    <property type="molecule type" value="Genomic_DNA"/>
</dbReference>
<organism evidence="2 3">
    <name type="scientific">Caldilinea aerophila (strain DSM 14535 / JCM 11387 / NBRC 104270 / STL-6-O1)</name>
    <dbReference type="NCBI Taxonomy" id="926550"/>
    <lineage>
        <taxon>Bacteria</taxon>
        <taxon>Bacillati</taxon>
        <taxon>Chloroflexota</taxon>
        <taxon>Caldilineae</taxon>
        <taxon>Caldilineales</taxon>
        <taxon>Caldilineaceae</taxon>
        <taxon>Caldilinea</taxon>
    </lineage>
</organism>
<dbReference type="AlphaFoldDB" id="I0I079"/>
<proteinExistence type="predicted"/>
<evidence type="ECO:0000313" key="3">
    <source>
        <dbReference type="Proteomes" id="UP000007880"/>
    </source>
</evidence>